<dbReference type="OrthoDB" id="998214at2759"/>
<protein>
    <submittedName>
        <fullName evidence="1">Uncharacterized protein</fullName>
    </submittedName>
</protein>
<gene>
    <name evidence="1" type="ORF">Goklo_002864</name>
</gene>
<dbReference type="Proteomes" id="UP000593573">
    <property type="component" value="Unassembled WGS sequence"/>
</dbReference>
<keyword evidence="2" id="KW-1185">Reference proteome</keyword>
<dbReference type="AlphaFoldDB" id="A0A7J8VUH1"/>
<name>A0A7J8VUH1_9ROSI</name>
<accession>A0A7J8VUH1</accession>
<proteinExistence type="predicted"/>
<evidence type="ECO:0000313" key="1">
    <source>
        <dbReference type="EMBL" id="MBA0666455.1"/>
    </source>
</evidence>
<evidence type="ECO:0000313" key="2">
    <source>
        <dbReference type="Proteomes" id="UP000593573"/>
    </source>
</evidence>
<dbReference type="EMBL" id="JABFAB010000012">
    <property type="protein sequence ID" value="MBA0666455.1"/>
    <property type="molecule type" value="Genomic_DNA"/>
</dbReference>
<sequence>MLPLENFTRFDLGTFEYEEKSRRLCMLETR</sequence>
<comment type="caution">
    <text evidence="1">The sequence shown here is derived from an EMBL/GenBank/DDBJ whole genome shotgun (WGS) entry which is preliminary data.</text>
</comment>
<organism evidence="1 2">
    <name type="scientific">Gossypium klotzschianum</name>
    <dbReference type="NCBI Taxonomy" id="34286"/>
    <lineage>
        <taxon>Eukaryota</taxon>
        <taxon>Viridiplantae</taxon>
        <taxon>Streptophyta</taxon>
        <taxon>Embryophyta</taxon>
        <taxon>Tracheophyta</taxon>
        <taxon>Spermatophyta</taxon>
        <taxon>Magnoliopsida</taxon>
        <taxon>eudicotyledons</taxon>
        <taxon>Gunneridae</taxon>
        <taxon>Pentapetalae</taxon>
        <taxon>rosids</taxon>
        <taxon>malvids</taxon>
        <taxon>Malvales</taxon>
        <taxon>Malvaceae</taxon>
        <taxon>Malvoideae</taxon>
        <taxon>Gossypium</taxon>
    </lineage>
</organism>
<reference evidence="1 2" key="1">
    <citation type="journal article" date="2019" name="Genome Biol. Evol.">
        <title>Insights into the evolution of the New World diploid cottons (Gossypium, subgenus Houzingenia) based on genome sequencing.</title>
        <authorList>
            <person name="Grover C.E."/>
            <person name="Arick M.A. 2nd"/>
            <person name="Thrash A."/>
            <person name="Conover J.L."/>
            <person name="Sanders W.S."/>
            <person name="Peterson D.G."/>
            <person name="Frelichowski J.E."/>
            <person name="Scheffler J.A."/>
            <person name="Scheffler B.E."/>
            <person name="Wendel J.F."/>
        </authorList>
    </citation>
    <scope>NUCLEOTIDE SEQUENCE [LARGE SCALE GENOMIC DNA]</scope>
    <source>
        <strain evidence="1">57</strain>
        <tissue evidence="1">Leaf</tissue>
    </source>
</reference>